<organism evidence="1 2">
    <name type="scientific">Aspergillus wentii DTO 134E9</name>
    <dbReference type="NCBI Taxonomy" id="1073089"/>
    <lineage>
        <taxon>Eukaryota</taxon>
        <taxon>Fungi</taxon>
        <taxon>Dikarya</taxon>
        <taxon>Ascomycota</taxon>
        <taxon>Pezizomycotina</taxon>
        <taxon>Eurotiomycetes</taxon>
        <taxon>Eurotiomycetidae</taxon>
        <taxon>Eurotiales</taxon>
        <taxon>Aspergillaceae</taxon>
        <taxon>Aspergillus</taxon>
        <taxon>Aspergillus subgen. Cremei</taxon>
    </lineage>
</organism>
<dbReference type="VEuPathDB" id="FungiDB:ASPWEDRAFT_35902"/>
<dbReference type="RefSeq" id="XP_040691951.1">
    <property type="nucleotide sequence ID" value="XM_040834326.1"/>
</dbReference>
<dbReference type="GeneID" id="63750174"/>
<dbReference type="AlphaFoldDB" id="A0A1L9RTM8"/>
<protein>
    <submittedName>
        <fullName evidence="1">Uncharacterized protein</fullName>
    </submittedName>
</protein>
<dbReference type="Proteomes" id="UP000184383">
    <property type="component" value="Unassembled WGS sequence"/>
</dbReference>
<dbReference type="EMBL" id="KV878210">
    <property type="protein sequence ID" value="OJJ38275.1"/>
    <property type="molecule type" value="Genomic_DNA"/>
</dbReference>
<name>A0A1L9RTM8_ASPWE</name>
<keyword evidence="2" id="KW-1185">Reference proteome</keyword>
<evidence type="ECO:0000313" key="1">
    <source>
        <dbReference type="EMBL" id="OJJ38275.1"/>
    </source>
</evidence>
<accession>A0A1L9RTM8</accession>
<gene>
    <name evidence="1" type="ORF">ASPWEDRAFT_35902</name>
</gene>
<sequence>MLITPRTGLALPRLSGATRSLLAWHVASCGFSEAAAHQGQSGSSIRVLRQSILIHIPMFSPSRYAYCLISSSCSTQQAAYWWLGRA</sequence>
<proteinExistence type="predicted"/>
<evidence type="ECO:0000313" key="2">
    <source>
        <dbReference type="Proteomes" id="UP000184383"/>
    </source>
</evidence>
<reference evidence="2" key="1">
    <citation type="journal article" date="2017" name="Genome Biol.">
        <title>Comparative genomics reveals high biological diversity and specific adaptations in the industrially and medically important fungal genus Aspergillus.</title>
        <authorList>
            <person name="de Vries R.P."/>
            <person name="Riley R."/>
            <person name="Wiebenga A."/>
            <person name="Aguilar-Osorio G."/>
            <person name="Amillis S."/>
            <person name="Uchima C.A."/>
            <person name="Anderluh G."/>
            <person name="Asadollahi M."/>
            <person name="Askin M."/>
            <person name="Barry K."/>
            <person name="Battaglia E."/>
            <person name="Bayram O."/>
            <person name="Benocci T."/>
            <person name="Braus-Stromeyer S.A."/>
            <person name="Caldana C."/>
            <person name="Canovas D."/>
            <person name="Cerqueira G.C."/>
            <person name="Chen F."/>
            <person name="Chen W."/>
            <person name="Choi C."/>
            <person name="Clum A."/>
            <person name="Dos Santos R.A."/>
            <person name="Damasio A.R."/>
            <person name="Diallinas G."/>
            <person name="Emri T."/>
            <person name="Fekete E."/>
            <person name="Flipphi M."/>
            <person name="Freyberg S."/>
            <person name="Gallo A."/>
            <person name="Gournas C."/>
            <person name="Habgood R."/>
            <person name="Hainaut M."/>
            <person name="Harispe M.L."/>
            <person name="Henrissat B."/>
            <person name="Hilden K.S."/>
            <person name="Hope R."/>
            <person name="Hossain A."/>
            <person name="Karabika E."/>
            <person name="Karaffa L."/>
            <person name="Karanyi Z."/>
            <person name="Krasevec N."/>
            <person name="Kuo A."/>
            <person name="Kusch H."/>
            <person name="LaButti K."/>
            <person name="Lagendijk E.L."/>
            <person name="Lapidus A."/>
            <person name="Levasseur A."/>
            <person name="Lindquist E."/>
            <person name="Lipzen A."/>
            <person name="Logrieco A.F."/>
            <person name="MacCabe A."/>
            <person name="Maekelae M.R."/>
            <person name="Malavazi I."/>
            <person name="Melin P."/>
            <person name="Meyer V."/>
            <person name="Mielnichuk N."/>
            <person name="Miskei M."/>
            <person name="Molnar A.P."/>
            <person name="Mule G."/>
            <person name="Ngan C.Y."/>
            <person name="Orejas M."/>
            <person name="Orosz E."/>
            <person name="Ouedraogo J.P."/>
            <person name="Overkamp K.M."/>
            <person name="Park H.-S."/>
            <person name="Perrone G."/>
            <person name="Piumi F."/>
            <person name="Punt P.J."/>
            <person name="Ram A.F."/>
            <person name="Ramon A."/>
            <person name="Rauscher S."/>
            <person name="Record E."/>
            <person name="Riano-Pachon D.M."/>
            <person name="Robert V."/>
            <person name="Roehrig J."/>
            <person name="Ruller R."/>
            <person name="Salamov A."/>
            <person name="Salih N.S."/>
            <person name="Samson R.A."/>
            <person name="Sandor E."/>
            <person name="Sanguinetti M."/>
            <person name="Schuetze T."/>
            <person name="Sepcic K."/>
            <person name="Shelest E."/>
            <person name="Sherlock G."/>
            <person name="Sophianopoulou V."/>
            <person name="Squina F.M."/>
            <person name="Sun H."/>
            <person name="Susca A."/>
            <person name="Todd R.B."/>
            <person name="Tsang A."/>
            <person name="Unkles S.E."/>
            <person name="van de Wiele N."/>
            <person name="van Rossen-Uffink D."/>
            <person name="Oliveira J.V."/>
            <person name="Vesth T.C."/>
            <person name="Visser J."/>
            <person name="Yu J.-H."/>
            <person name="Zhou M."/>
            <person name="Andersen M.R."/>
            <person name="Archer D.B."/>
            <person name="Baker S.E."/>
            <person name="Benoit I."/>
            <person name="Brakhage A.A."/>
            <person name="Braus G.H."/>
            <person name="Fischer R."/>
            <person name="Frisvad J.C."/>
            <person name="Goldman G.H."/>
            <person name="Houbraken J."/>
            <person name="Oakley B."/>
            <person name="Pocsi I."/>
            <person name="Scazzocchio C."/>
            <person name="Seiboth B."/>
            <person name="vanKuyk P.A."/>
            <person name="Wortman J."/>
            <person name="Dyer P.S."/>
            <person name="Grigoriev I.V."/>
        </authorList>
    </citation>
    <scope>NUCLEOTIDE SEQUENCE [LARGE SCALE GENOMIC DNA]</scope>
    <source>
        <strain evidence="2">DTO 134E9</strain>
    </source>
</reference>